<reference evidence="2 3" key="1">
    <citation type="submission" date="2019-05" db="EMBL/GenBank/DDBJ databases">
        <title>Genomic analysis of Lentibacillus sp. NKC220-2.</title>
        <authorList>
            <person name="Oh Y.J."/>
        </authorList>
    </citation>
    <scope>NUCLEOTIDE SEQUENCE [LARGE SCALE GENOMIC DNA]</scope>
    <source>
        <strain evidence="2 3">NKC220-2</strain>
    </source>
</reference>
<protein>
    <submittedName>
        <fullName evidence="2">Uncharacterized protein</fullName>
    </submittedName>
</protein>
<evidence type="ECO:0000313" key="2">
    <source>
        <dbReference type="EMBL" id="TMN21860.1"/>
    </source>
</evidence>
<evidence type="ECO:0000313" key="3">
    <source>
        <dbReference type="Proteomes" id="UP000306980"/>
    </source>
</evidence>
<gene>
    <name evidence="2" type="ORF">FFL34_06830</name>
</gene>
<feature type="transmembrane region" description="Helical" evidence="1">
    <location>
        <begin position="17"/>
        <end position="38"/>
    </location>
</feature>
<dbReference type="EMBL" id="VCIA01000001">
    <property type="protein sequence ID" value="TMN21860.1"/>
    <property type="molecule type" value="Genomic_DNA"/>
</dbReference>
<dbReference type="RefSeq" id="WP_138602675.1">
    <property type="nucleotide sequence ID" value="NZ_VCIA01000001.1"/>
</dbReference>
<name>A0A5S3QIV7_9BACI</name>
<dbReference type="OrthoDB" id="10005594at2"/>
<keyword evidence="1" id="KW-0812">Transmembrane</keyword>
<accession>A0A5S3QIV7</accession>
<keyword evidence="1" id="KW-0472">Membrane</keyword>
<dbReference type="AlphaFoldDB" id="A0A5S3QIV7"/>
<organism evidence="2 3">
    <name type="scientific">Lentibacillus cibarius</name>
    <dbReference type="NCBI Taxonomy" id="2583219"/>
    <lineage>
        <taxon>Bacteria</taxon>
        <taxon>Bacillati</taxon>
        <taxon>Bacillota</taxon>
        <taxon>Bacilli</taxon>
        <taxon>Bacillales</taxon>
        <taxon>Bacillaceae</taxon>
        <taxon>Lentibacillus</taxon>
    </lineage>
</organism>
<proteinExistence type="predicted"/>
<dbReference type="Proteomes" id="UP000306980">
    <property type="component" value="Unassembled WGS sequence"/>
</dbReference>
<sequence>MVFRVIFESDSLSVVDYFQIVAAIGTVLAALAAMITTLQNRKANKELETERHMMVKPTFRIQSHFEQREERIIDINALNIGFNRVLNGINVSWAGPEKVKSSIKEQYESMESAMNHSLKIRLDFSECKEYEINGTLSITYTDILGKLYKESIPINIIYHFNNITEEYLPILQNQLVGKAFI</sequence>
<evidence type="ECO:0000256" key="1">
    <source>
        <dbReference type="SAM" id="Phobius"/>
    </source>
</evidence>
<comment type="caution">
    <text evidence="2">The sequence shown here is derived from an EMBL/GenBank/DDBJ whole genome shotgun (WGS) entry which is preliminary data.</text>
</comment>
<keyword evidence="1" id="KW-1133">Transmembrane helix</keyword>